<dbReference type="Proteomes" id="UP000236536">
    <property type="component" value="Chromosome"/>
</dbReference>
<protein>
    <recommendedName>
        <fullName evidence="1">IrrE N-terminal-like domain-containing protein</fullName>
    </recommendedName>
</protein>
<evidence type="ECO:0000259" key="1">
    <source>
        <dbReference type="Pfam" id="PF06114"/>
    </source>
</evidence>
<dbReference type="Gene3D" id="1.10.10.2910">
    <property type="match status" value="1"/>
</dbReference>
<dbReference type="PANTHER" id="PTHR43236:SF1">
    <property type="entry name" value="BLL7220 PROTEIN"/>
    <property type="match status" value="1"/>
</dbReference>
<organism evidence="2 3">
    <name type="scientific">Phaeobacter inhibens</name>
    <dbReference type="NCBI Taxonomy" id="221822"/>
    <lineage>
        <taxon>Bacteria</taxon>
        <taxon>Pseudomonadati</taxon>
        <taxon>Pseudomonadota</taxon>
        <taxon>Alphaproteobacteria</taxon>
        <taxon>Rhodobacterales</taxon>
        <taxon>Roseobacteraceae</taxon>
        <taxon>Phaeobacter</taxon>
    </lineage>
</organism>
<dbReference type="Pfam" id="PF06114">
    <property type="entry name" value="Peptidase_M78"/>
    <property type="match status" value="1"/>
</dbReference>
<reference evidence="2 3" key="1">
    <citation type="journal article" date="2017" name="Genome Biol. Evol.">
        <title>Trajectories and Drivers of Genome Evolution in Surface-Associated Marine Phaeobacter.</title>
        <authorList>
            <person name="Freese H.M."/>
            <person name="Sikorski J."/>
            <person name="Bunk B."/>
            <person name="Scheuner C."/>
            <person name="Meier-Kolthoff J.P."/>
            <person name="Sproer C."/>
            <person name="Gram L."/>
            <person name="Overmann J."/>
        </authorList>
    </citation>
    <scope>NUCLEOTIDE SEQUENCE [LARGE SCALE GENOMIC DNA]</scope>
    <source>
        <strain evidence="2 3">P66</strain>
    </source>
</reference>
<name>A0ABM6RDH9_9RHOB</name>
<dbReference type="RefSeq" id="WP_102874247.1">
    <property type="nucleotide sequence ID" value="NZ_CP010599.1"/>
</dbReference>
<gene>
    <name evidence="2" type="ORF">PhaeoP66_01693</name>
</gene>
<dbReference type="EMBL" id="CP010705">
    <property type="protein sequence ID" value="AUQ94475.1"/>
    <property type="molecule type" value="Genomic_DNA"/>
</dbReference>
<sequence length="162" mass="18361">MIAPMRPRWNLAENRANELTQDLSAPPIPVYEIAESSGVNVVFVDFGEHAESVSGLCDFNAARIYVNRDDSTERQTFTMAHELGHWLLHRDIFINDPDAYPVLPRFAKPDSKNPLEKEANKFAACLLVPNRLLRPVKDAPVAVLARIFGVSRLMMEYRLKNV</sequence>
<reference evidence="2 3" key="2">
    <citation type="journal article" date="2017" name="Int. J. Syst. Evol. Microbiol.">
        <title>Adaptation of Surface-Associated Bacteria to the Open Ocean: A Genomically Distinct Subpopulation of Phaeobacter gallaeciensis Colonizes Pacific Mesozooplankton.</title>
        <authorList>
            <person name="Freese H.M."/>
            <person name="Methner A."/>
            <person name="Overmann J."/>
        </authorList>
    </citation>
    <scope>NUCLEOTIDE SEQUENCE [LARGE SCALE GENOMIC DNA]</scope>
    <source>
        <strain evidence="2 3">P66</strain>
    </source>
</reference>
<evidence type="ECO:0000313" key="2">
    <source>
        <dbReference type="EMBL" id="AUQ94475.1"/>
    </source>
</evidence>
<dbReference type="InterPro" id="IPR010359">
    <property type="entry name" value="IrrE_HExxH"/>
</dbReference>
<feature type="domain" description="IrrE N-terminal-like" evidence="1">
    <location>
        <begin position="34"/>
        <end position="160"/>
    </location>
</feature>
<keyword evidence="3" id="KW-1185">Reference proteome</keyword>
<evidence type="ECO:0000313" key="3">
    <source>
        <dbReference type="Proteomes" id="UP000236536"/>
    </source>
</evidence>
<proteinExistence type="predicted"/>
<dbReference type="InterPro" id="IPR052345">
    <property type="entry name" value="Rad_response_metalloprotease"/>
</dbReference>
<dbReference type="SUPFAM" id="SSF55486">
    <property type="entry name" value="Metalloproteases ('zincins'), catalytic domain"/>
    <property type="match status" value="1"/>
</dbReference>
<accession>A0ABM6RDH9</accession>
<dbReference type="PANTHER" id="PTHR43236">
    <property type="entry name" value="ANTITOXIN HIGA1"/>
    <property type="match status" value="1"/>
</dbReference>